<keyword evidence="4" id="KW-0004">4Fe-4S</keyword>
<evidence type="ECO:0000256" key="10">
    <source>
        <dbReference type="SAM" id="MobiDB-lite"/>
    </source>
</evidence>
<dbReference type="InterPro" id="IPR003265">
    <property type="entry name" value="HhH-GPD_domain"/>
</dbReference>
<keyword evidence="6" id="KW-0408">Iron</keyword>
<dbReference type="Gene3D" id="1.10.1670.10">
    <property type="entry name" value="Helix-hairpin-Helix base-excision DNA repair enzymes (C-terminal)"/>
    <property type="match status" value="1"/>
</dbReference>
<dbReference type="InterPro" id="IPR028925">
    <property type="entry name" value="RRM_DME"/>
</dbReference>
<keyword evidence="8" id="KW-0238">DNA-binding</keyword>
<evidence type="ECO:0000256" key="7">
    <source>
        <dbReference type="ARBA" id="ARBA00023014"/>
    </source>
</evidence>
<accession>A0AAD8KL43</accession>
<comment type="caution">
    <text evidence="12">The sequence shown here is derived from an EMBL/GenBank/DDBJ whole genome shotgun (WGS) entry which is preliminary data.</text>
</comment>
<sequence length="1537" mass="174454">MKSTSLSYNTFDFIYLHKSLCLPSLNISLFSLQSTHRLNYISDHNTHFSGLRSTRIMFDDGEEERGKSSSCNQLFRNDVGYAPAKPGQPDPNLVCKNWLQSPFDKNIVEETCVNKRLFGSTSQTCEISSEWYDNYAINDVAKWDGVSFREMLALANPTGKKDFDYSGGDQTQQSRGKNLLCDLNWPPRTVEEPSLGLSLHITPLTPDKRMNFVGDDDVATLVEGDQECEKGLAEQTKLDETPQQKQRRRKHRPKVVTEGKPKRVRKRATPKNLDGSSPGKRKYVRREGVETSPATPSVDEASGTIYKSPDQEIKKRCKRKIDFDELENQARVMVDETSRRSSEVMENYQKVQETESLSPITPSKTELPYGRVERNYTKAKCKINFLQETHDKVQIHVPSPNESSCSTSVYNNGNEARRLKGGFSGDINAVKLLHERNVGMYYDSLESYLSRYTDYSSVCQQYTQSSAINSKTGKAPAGRIDMWSNDRYMQTSGQNFKRSKLMVYDSVLFDGRIHSGYQPQHTYMQSHAADFHVGTPNKYSMVTSLYHDRLAYNQNLRCQFIYDLNALINQFERLHISKGYHEKNALVVYQQDRSIVPFVKKQKHRPKVDLDDETNRVWMLLLEDINSEGIDGTDEDKAKWWEEERRVFRGRADSFIARMHLVQGDRRFSRWKGSVLDSVVGVYLTQNVSDHLSSSAFMSLAARYPLNTSSEPLHESENHDPIPMMLQEADSCQEKEAVNSDEFSKNCIISDNSECEVAELSEKDSSVYNISVINHIKIDETASSHSSADAYTMHKSEEQKDVCKATVGGYTSFVELSHMQEATRLHERKDIQKNSEKCASEESGISVEFASKTTIETVNTISYQSQTTIETVNTISSQRKTTTETVNTISSQESGNSNCIPQQVFETTNFSTETSKVRENNNIEFTSRETVQKVVDFHLNKNGSNRINNGVVDVSSKIGKEKVGNKETEVEWDNIRLEAEAKRKRERTPFTMDSMDYEAIRAADVNDVADAIKERGMNNRLAERIKGMLDRLVKDHGSIDLEWLRDVPPDKAKEYLLSFRGLGLKSVECIRLLTLHHLAFPVDTNVGRIAVRLGWVPLQALPESLQLHLLELYPIQESIQKYLWPRLCKLDQKTLYELHYQMITFGKVFCTKTKPNCNACPLRAECRHFASAFASARLALPAPEERTANSTENRTVQNPIGMIDLPSATEQTKQLSEVQNCNFVIKEPTTSGTIVEEPTTTGPIVEVPATPGPIVEMPASPEPEQIQQEICDIEDFSGNTEEIPMIKLNIEEFTQNLQTYMEKHMELGEGDMSKALVALTSEAASIPAPKLKNINQLRTEHQVYELPESHPLLEGLDRLEPDDPCSYLLAIWTPGETADSIQPPEGQCCSQESGTLCNEETCFFCNSTRETNSQTVRGTLLIPCRTAMRGSFPLNGTYFQVNEVFADHESSLNPIDVPRAWLWNLPRRTVYFGSSIPTIFKGLTTEEIQLCFWRGFVCVRGFDRKKRAPRPLRARLHIPASRLKSQPKTPETEKLML</sequence>
<dbReference type="GO" id="GO:0035514">
    <property type="term" value="F:DNA demethylase activity"/>
    <property type="evidence" value="ECO:0007669"/>
    <property type="project" value="InterPro"/>
</dbReference>
<gene>
    <name evidence="12" type="ORF">QVD17_20367</name>
</gene>
<dbReference type="Proteomes" id="UP001229421">
    <property type="component" value="Unassembled WGS sequence"/>
</dbReference>
<evidence type="ECO:0000256" key="3">
    <source>
        <dbReference type="ARBA" id="ARBA00005646"/>
    </source>
</evidence>
<dbReference type="EMBL" id="JAUHHV010000005">
    <property type="protein sequence ID" value="KAK1425024.1"/>
    <property type="molecule type" value="Genomic_DNA"/>
</dbReference>
<dbReference type="SMART" id="SM00525">
    <property type="entry name" value="FES"/>
    <property type="match status" value="1"/>
</dbReference>
<organism evidence="12 13">
    <name type="scientific">Tagetes erecta</name>
    <name type="common">African marigold</name>
    <dbReference type="NCBI Taxonomy" id="13708"/>
    <lineage>
        <taxon>Eukaryota</taxon>
        <taxon>Viridiplantae</taxon>
        <taxon>Streptophyta</taxon>
        <taxon>Embryophyta</taxon>
        <taxon>Tracheophyta</taxon>
        <taxon>Spermatophyta</taxon>
        <taxon>Magnoliopsida</taxon>
        <taxon>eudicotyledons</taxon>
        <taxon>Gunneridae</taxon>
        <taxon>Pentapetalae</taxon>
        <taxon>asterids</taxon>
        <taxon>campanulids</taxon>
        <taxon>Asterales</taxon>
        <taxon>Asteraceae</taxon>
        <taxon>Asteroideae</taxon>
        <taxon>Heliantheae alliance</taxon>
        <taxon>Tageteae</taxon>
        <taxon>Tagetes</taxon>
    </lineage>
</organism>
<feature type="compositionally biased region" description="Basic and acidic residues" evidence="10">
    <location>
        <begin position="231"/>
        <end position="242"/>
    </location>
</feature>
<feature type="compositionally biased region" description="Basic residues" evidence="10">
    <location>
        <begin position="245"/>
        <end position="254"/>
    </location>
</feature>
<keyword evidence="9" id="KW-0539">Nucleus</keyword>
<keyword evidence="5" id="KW-0479">Metal-binding</keyword>
<evidence type="ECO:0000256" key="1">
    <source>
        <dbReference type="ARBA" id="ARBA00001966"/>
    </source>
</evidence>
<dbReference type="GO" id="GO:0051539">
    <property type="term" value="F:4 iron, 4 sulfur cluster binding"/>
    <property type="evidence" value="ECO:0007669"/>
    <property type="project" value="UniProtKB-KW"/>
</dbReference>
<dbReference type="SUPFAM" id="SSF48150">
    <property type="entry name" value="DNA-glycosylase"/>
    <property type="match status" value="1"/>
</dbReference>
<dbReference type="Gene3D" id="1.10.340.30">
    <property type="entry name" value="Hypothetical protein, domain 2"/>
    <property type="match status" value="1"/>
</dbReference>
<dbReference type="PANTHER" id="PTHR46213">
    <property type="entry name" value="TRANSCRIPTIONAL ACTIVATOR DEMETER"/>
    <property type="match status" value="1"/>
</dbReference>
<dbReference type="GO" id="GO:0046872">
    <property type="term" value="F:metal ion binding"/>
    <property type="evidence" value="ECO:0007669"/>
    <property type="project" value="UniProtKB-KW"/>
</dbReference>
<dbReference type="GO" id="GO:0005634">
    <property type="term" value="C:nucleus"/>
    <property type="evidence" value="ECO:0007669"/>
    <property type="project" value="UniProtKB-SubCell"/>
</dbReference>
<proteinExistence type="inferred from homology"/>
<dbReference type="InterPro" id="IPR023170">
    <property type="entry name" value="HhH_base_excis_C"/>
</dbReference>
<dbReference type="GO" id="GO:0019104">
    <property type="term" value="F:DNA N-glycosylase activity"/>
    <property type="evidence" value="ECO:0007669"/>
    <property type="project" value="InterPro"/>
</dbReference>
<comment type="similarity">
    <text evidence="3">Belongs to the DNA glycosylase family. DEMETER subfamily.</text>
</comment>
<evidence type="ECO:0000256" key="8">
    <source>
        <dbReference type="ARBA" id="ARBA00023125"/>
    </source>
</evidence>
<protein>
    <recommendedName>
        <fullName evidence="11">HhH-GPD domain-containing protein</fullName>
    </recommendedName>
</protein>
<dbReference type="FunFam" id="1.10.1670.10:FF:000004">
    <property type="entry name" value="DNA glycosylase/AP lyase ROS1"/>
    <property type="match status" value="1"/>
</dbReference>
<evidence type="ECO:0000259" key="11">
    <source>
        <dbReference type="SMART" id="SM00478"/>
    </source>
</evidence>
<dbReference type="Pfam" id="PF15628">
    <property type="entry name" value="RRM_DME"/>
    <property type="match status" value="1"/>
</dbReference>
<dbReference type="CDD" id="cd00056">
    <property type="entry name" value="ENDO3c"/>
    <property type="match status" value="1"/>
</dbReference>
<comment type="subcellular location">
    <subcellularLocation>
        <location evidence="2">Nucleus</location>
    </subcellularLocation>
</comment>
<dbReference type="InterPro" id="IPR028924">
    <property type="entry name" value="Perm-CXXC"/>
</dbReference>
<name>A0AAD8KL43_TARER</name>
<dbReference type="GO" id="GO:0141166">
    <property type="term" value="P:chromosomal 5-methylcytosine DNA demethylation pathway"/>
    <property type="evidence" value="ECO:0007669"/>
    <property type="project" value="InterPro"/>
</dbReference>
<dbReference type="InterPro" id="IPR044811">
    <property type="entry name" value="DME/ROS1"/>
</dbReference>
<dbReference type="PANTHER" id="PTHR46213:SF13">
    <property type="entry name" value="DEMETER-LIKE PROTEIN 2-RELATED"/>
    <property type="match status" value="1"/>
</dbReference>
<keyword evidence="7" id="KW-0411">Iron-sulfur</keyword>
<evidence type="ECO:0000256" key="9">
    <source>
        <dbReference type="ARBA" id="ARBA00023242"/>
    </source>
</evidence>
<dbReference type="SMART" id="SM00478">
    <property type="entry name" value="ENDO3c"/>
    <property type="match status" value="1"/>
</dbReference>
<feature type="domain" description="HhH-GPD" evidence="11">
    <location>
        <begin position="974"/>
        <end position="1148"/>
    </location>
</feature>
<evidence type="ECO:0000313" key="13">
    <source>
        <dbReference type="Proteomes" id="UP001229421"/>
    </source>
</evidence>
<evidence type="ECO:0000256" key="2">
    <source>
        <dbReference type="ARBA" id="ARBA00004123"/>
    </source>
</evidence>
<dbReference type="InterPro" id="IPR003651">
    <property type="entry name" value="Endonuclease3_FeS-loop_motif"/>
</dbReference>
<comment type="cofactor">
    <cofactor evidence="1">
        <name>[4Fe-4S] cluster</name>
        <dbReference type="ChEBI" id="CHEBI:49883"/>
    </cofactor>
</comment>
<dbReference type="Pfam" id="PF15629">
    <property type="entry name" value="Perm-CXXC"/>
    <property type="match status" value="1"/>
</dbReference>
<dbReference type="GO" id="GO:0003906">
    <property type="term" value="F:DNA-(apurinic or apyrimidinic site) endonuclease activity"/>
    <property type="evidence" value="ECO:0007669"/>
    <property type="project" value="UniProtKB-ARBA"/>
</dbReference>
<dbReference type="GO" id="GO:0006284">
    <property type="term" value="P:base-excision repair"/>
    <property type="evidence" value="ECO:0007669"/>
    <property type="project" value="InterPro"/>
</dbReference>
<feature type="region of interest" description="Disordered" evidence="10">
    <location>
        <begin position="231"/>
        <end position="309"/>
    </location>
</feature>
<dbReference type="InterPro" id="IPR011257">
    <property type="entry name" value="DNA_glycosylase"/>
</dbReference>
<evidence type="ECO:0000313" key="12">
    <source>
        <dbReference type="EMBL" id="KAK1425024.1"/>
    </source>
</evidence>
<reference evidence="12" key="1">
    <citation type="journal article" date="2023" name="bioRxiv">
        <title>Improved chromosome-level genome assembly for marigold (Tagetes erecta).</title>
        <authorList>
            <person name="Jiang F."/>
            <person name="Yuan L."/>
            <person name="Wang S."/>
            <person name="Wang H."/>
            <person name="Xu D."/>
            <person name="Wang A."/>
            <person name="Fan W."/>
        </authorList>
    </citation>
    <scope>NUCLEOTIDE SEQUENCE</scope>
    <source>
        <strain evidence="12">WSJ</strain>
        <tissue evidence="12">Leaf</tissue>
    </source>
</reference>
<dbReference type="GO" id="GO:0003677">
    <property type="term" value="F:DNA binding"/>
    <property type="evidence" value="ECO:0007669"/>
    <property type="project" value="UniProtKB-KW"/>
</dbReference>
<evidence type="ECO:0000256" key="5">
    <source>
        <dbReference type="ARBA" id="ARBA00022723"/>
    </source>
</evidence>
<keyword evidence="13" id="KW-1185">Reference proteome</keyword>
<evidence type="ECO:0000256" key="6">
    <source>
        <dbReference type="ARBA" id="ARBA00023004"/>
    </source>
</evidence>
<evidence type="ECO:0000256" key="4">
    <source>
        <dbReference type="ARBA" id="ARBA00022485"/>
    </source>
</evidence>